<protein>
    <submittedName>
        <fullName evidence="2">Uncharacterized protein</fullName>
    </submittedName>
</protein>
<dbReference type="Proteomes" id="UP000826656">
    <property type="component" value="Unassembled WGS sequence"/>
</dbReference>
<evidence type="ECO:0000256" key="1">
    <source>
        <dbReference type="SAM" id="MobiDB-lite"/>
    </source>
</evidence>
<name>A0ABQ7UV47_SOLTU</name>
<comment type="caution">
    <text evidence="2">The sequence shown here is derived from an EMBL/GenBank/DDBJ whole genome shotgun (WGS) entry which is preliminary data.</text>
</comment>
<feature type="region of interest" description="Disordered" evidence="1">
    <location>
        <begin position="1"/>
        <end position="60"/>
    </location>
</feature>
<evidence type="ECO:0000313" key="2">
    <source>
        <dbReference type="EMBL" id="KAH0755717.1"/>
    </source>
</evidence>
<feature type="compositionally biased region" description="Acidic residues" evidence="1">
    <location>
        <begin position="1"/>
        <end position="11"/>
    </location>
</feature>
<proteinExistence type="predicted"/>
<organism evidence="2 3">
    <name type="scientific">Solanum tuberosum</name>
    <name type="common">Potato</name>
    <dbReference type="NCBI Taxonomy" id="4113"/>
    <lineage>
        <taxon>Eukaryota</taxon>
        <taxon>Viridiplantae</taxon>
        <taxon>Streptophyta</taxon>
        <taxon>Embryophyta</taxon>
        <taxon>Tracheophyta</taxon>
        <taxon>Spermatophyta</taxon>
        <taxon>Magnoliopsida</taxon>
        <taxon>eudicotyledons</taxon>
        <taxon>Gunneridae</taxon>
        <taxon>Pentapetalae</taxon>
        <taxon>asterids</taxon>
        <taxon>lamiids</taxon>
        <taxon>Solanales</taxon>
        <taxon>Solanaceae</taxon>
        <taxon>Solanoideae</taxon>
        <taxon>Solaneae</taxon>
        <taxon>Solanum</taxon>
    </lineage>
</organism>
<gene>
    <name evidence="2" type="ORF">KY290_025987</name>
</gene>
<reference evidence="2 3" key="1">
    <citation type="journal article" date="2021" name="bioRxiv">
        <title>Chromosome-scale and haplotype-resolved genome assembly of a tetraploid potato cultivar.</title>
        <authorList>
            <person name="Sun H."/>
            <person name="Jiao W.-B."/>
            <person name="Krause K."/>
            <person name="Campoy J.A."/>
            <person name="Goel M."/>
            <person name="Folz-Donahue K."/>
            <person name="Kukat C."/>
            <person name="Huettel B."/>
            <person name="Schneeberger K."/>
        </authorList>
    </citation>
    <scope>NUCLEOTIDE SEQUENCE [LARGE SCALE GENOMIC DNA]</scope>
    <source>
        <strain evidence="2">SolTubOtavaFocal</strain>
        <tissue evidence="2">Leaves</tissue>
    </source>
</reference>
<dbReference type="EMBL" id="JAIVGD010000018">
    <property type="protein sequence ID" value="KAH0755717.1"/>
    <property type="molecule type" value="Genomic_DNA"/>
</dbReference>
<sequence length="60" mass="6621">MQEVQSIDDETTPTVNTENISNTSDNIIIEQSTTPELELTSSAGKTGNPREWRLTAKLSK</sequence>
<feature type="compositionally biased region" description="Polar residues" evidence="1">
    <location>
        <begin position="12"/>
        <end position="45"/>
    </location>
</feature>
<keyword evidence="3" id="KW-1185">Reference proteome</keyword>
<evidence type="ECO:0000313" key="3">
    <source>
        <dbReference type="Proteomes" id="UP000826656"/>
    </source>
</evidence>
<accession>A0ABQ7UV47</accession>